<dbReference type="Pfam" id="PF06271">
    <property type="entry name" value="RDD"/>
    <property type="match status" value="1"/>
</dbReference>
<evidence type="ECO:0000256" key="4">
    <source>
        <dbReference type="ARBA" id="ARBA00022989"/>
    </source>
</evidence>
<feature type="transmembrane region" description="Helical" evidence="6">
    <location>
        <begin position="30"/>
        <end position="51"/>
    </location>
</feature>
<feature type="transmembrane region" description="Helical" evidence="6">
    <location>
        <begin position="57"/>
        <end position="78"/>
    </location>
</feature>
<evidence type="ECO:0000256" key="1">
    <source>
        <dbReference type="ARBA" id="ARBA00004651"/>
    </source>
</evidence>
<organism evidence="8 9">
    <name type="scientific">Adhaeribacter soli</name>
    <dbReference type="NCBI Taxonomy" id="2607655"/>
    <lineage>
        <taxon>Bacteria</taxon>
        <taxon>Pseudomonadati</taxon>
        <taxon>Bacteroidota</taxon>
        <taxon>Cytophagia</taxon>
        <taxon>Cytophagales</taxon>
        <taxon>Hymenobacteraceae</taxon>
        <taxon>Adhaeribacter</taxon>
    </lineage>
</organism>
<evidence type="ECO:0000256" key="5">
    <source>
        <dbReference type="ARBA" id="ARBA00023136"/>
    </source>
</evidence>
<evidence type="ECO:0000256" key="6">
    <source>
        <dbReference type="SAM" id="Phobius"/>
    </source>
</evidence>
<gene>
    <name evidence="8" type="ORF">F0P94_10630</name>
</gene>
<keyword evidence="2" id="KW-1003">Cell membrane</keyword>
<keyword evidence="9" id="KW-1185">Reference proteome</keyword>
<comment type="caution">
    <text evidence="8">The sequence shown here is derived from an EMBL/GenBank/DDBJ whole genome shotgun (WGS) entry which is preliminary data.</text>
</comment>
<evidence type="ECO:0000313" key="8">
    <source>
        <dbReference type="EMBL" id="KAA9333695.1"/>
    </source>
</evidence>
<keyword evidence="3 6" id="KW-0812">Transmembrane</keyword>
<evidence type="ECO:0000256" key="2">
    <source>
        <dbReference type="ARBA" id="ARBA00022475"/>
    </source>
</evidence>
<name>A0A5N1IU27_9BACT</name>
<keyword evidence="4 6" id="KW-1133">Transmembrane helix</keyword>
<accession>A0A5N1IU27</accession>
<comment type="subcellular location">
    <subcellularLocation>
        <location evidence="1">Cell membrane</location>
        <topology evidence="1">Multi-pass membrane protein</topology>
    </subcellularLocation>
</comment>
<dbReference type="InterPro" id="IPR010432">
    <property type="entry name" value="RDD"/>
</dbReference>
<dbReference type="AlphaFoldDB" id="A0A5N1IU27"/>
<dbReference type="PANTHER" id="PTHR36115:SF4">
    <property type="entry name" value="MEMBRANE PROTEIN"/>
    <property type="match status" value="1"/>
</dbReference>
<sequence>MNPEYPSTHNWHIENDQEPMPTAVSWNVRLVNYLIDNIFLALCTSFIMATFFPEEVIAANSMLLVSIMYPLQFAYYFLCEHFFGRTLAKVMTNCYVTTEYNEKPPLKAILLRTLCRHIPFEYFSFLGNGIGWHDKFSKTFVVRKAA</sequence>
<proteinExistence type="predicted"/>
<evidence type="ECO:0000256" key="3">
    <source>
        <dbReference type="ARBA" id="ARBA00022692"/>
    </source>
</evidence>
<dbReference type="InterPro" id="IPR051791">
    <property type="entry name" value="Pra-immunoreactive"/>
</dbReference>
<keyword evidence="5 6" id="KW-0472">Membrane</keyword>
<dbReference type="Proteomes" id="UP000326570">
    <property type="component" value="Unassembled WGS sequence"/>
</dbReference>
<reference evidence="8 9" key="1">
    <citation type="submission" date="2019-09" db="EMBL/GenBank/DDBJ databases">
        <title>Genome sequence of Adhaeribacter sp. M2.</title>
        <authorList>
            <person name="Srinivasan S."/>
        </authorList>
    </citation>
    <scope>NUCLEOTIDE SEQUENCE [LARGE SCALE GENOMIC DNA]</scope>
    <source>
        <strain evidence="8 9">M2</strain>
    </source>
</reference>
<protein>
    <submittedName>
        <fullName evidence="8">RDD family protein</fullName>
    </submittedName>
</protein>
<dbReference type="PANTHER" id="PTHR36115">
    <property type="entry name" value="PROLINE-RICH ANTIGEN HOMOLOG-RELATED"/>
    <property type="match status" value="1"/>
</dbReference>
<dbReference type="GO" id="GO:0005886">
    <property type="term" value="C:plasma membrane"/>
    <property type="evidence" value="ECO:0007669"/>
    <property type="project" value="UniProtKB-SubCell"/>
</dbReference>
<evidence type="ECO:0000313" key="9">
    <source>
        <dbReference type="Proteomes" id="UP000326570"/>
    </source>
</evidence>
<dbReference type="RefSeq" id="WP_150903861.1">
    <property type="nucleotide sequence ID" value="NZ_VTWT01000005.1"/>
</dbReference>
<evidence type="ECO:0000259" key="7">
    <source>
        <dbReference type="Pfam" id="PF06271"/>
    </source>
</evidence>
<feature type="domain" description="RDD" evidence="7">
    <location>
        <begin position="25"/>
        <end position="130"/>
    </location>
</feature>
<dbReference type="EMBL" id="VTWT01000005">
    <property type="protein sequence ID" value="KAA9333695.1"/>
    <property type="molecule type" value="Genomic_DNA"/>
</dbReference>